<dbReference type="HOGENOM" id="CLU_185169_0_0_6"/>
<dbReference type="EMBL" id="CM001475">
    <property type="protein sequence ID" value="EIC31591.1"/>
    <property type="molecule type" value="Genomic_DNA"/>
</dbReference>
<gene>
    <name evidence="1" type="ORF">Metal_3961</name>
</gene>
<name>H8GJR2_METAL</name>
<organism evidence="1 2">
    <name type="scientific">Methylomicrobium album BG8</name>
    <dbReference type="NCBI Taxonomy" id="686340"/>
    <lineage>
        <taxon>Bacteria</taxon>
        <taxon>Pseudomonadati</taxon>
        <taxon>Pseudomonadota</taxon>
        <taxon>Gammaproteobacteria</taxon>
        <taxon>Methylococcales</taxon>
        <taxon>Methylococcaceae</taxon>
        <taxon>Methylomicrobium</taxon>
    </lineage>
</organism>
<keyword evidence="2" id="KW-1185">Reference proteome</keyword>
<dbReference type="eggNOG" id="ENOG50324BS">
    <property type="taxonomic scope" value="Bacteria"/>
</dbReference>
<sequence>MNISEISRMSQIERLQTMEIIWDSLLREDAEIDTPDWHESVLADRKLKIEEGKAQFRAIEELRTKRDG</sequence>
<dbReference type="Proteomes" id="UP000005090">
    <property type="component" value="Chromosome"/>
</dbReference>
<dbReference type="AlphaFoldDB" id="H8GJR2"/>
<reference evidence="1 2" key="1">
    <citation type="journal article" date="2013" name="Genome Announc.">
        <title>Genome Sequence of the Obligate Gammaproteobacterial Methanotroph Methylomicrobium album Strain BG8.</title>
        <authorList>
            <person name="Kits K.D."/>
            <person name="Kalyuzhnaya M.G."/>
            <person name="Klotz M.G."/>
            <person name="Jetten M.S."/>
            <person name="Op den Camp H.J."/>
            <person name="Vuilleumier S."/>
            <person name="Bringel F."/>
            <person name="Dispirito A.A."/>
            <person name="Murrell J.C."/>
            <person name="Bruce D."/>
            <person name="Cheng J.F."/>
            <person name="Copeland A."/>
            <person name="Goodwin L."/>
            <person name="Hauser L."/>
            <person name="Lajus A."/>
            <person name="Land M.L."/>
            <person name="Lapidus A."/>
            <person name="Lucas S."/>
            <person name="Medigue C."/>
            <person name="Pitluck S."/>
            <person name="Woyke T."/>
            <person name="Zeytun A."/>
            <person name="Stein L.Y."/>
        </authorList>
    </citation>
    <scope>NUCLEOTIDE SEQUENCE [LARGE SCALE GENOMIC DNA]</scope>
    <source>
        <strain evidence="1 2">BG8</strain>
    </source>
</reference>
<dbReference type="InterPro" id="IPR013406">
    <property type="entry name" value="CHP02574_addiction_mod"/>
</dbReference>
<accession>H8GJR2</accession>
<evidence type="ECO:0000313" key="2">
    <source>
        <dbReference type="Proteomes" id="UP000005090"/>
    </source>
</evidence>
<dbReference type="Pfam" id="PF09720">
    <property type="entry name" value="Unstab_antitox"/>
    <property type="match status" value="1"/>
</dbReference>
<protein>
    <submittedName>
        <fullName evidence="1">Putative addiction module component</fullName>
    </submittedName>
</protein>
<evidence type="ECO:0000313" key="1">
    <source>
        <dbReference type="EMBL" id="EIC31591.1"/>
    </source>
</evidence>
<proteinExistence type="predicted"/>